<accession>A0A4R6V9B2</accession>
<feature type="transmembrane region" description="Helical" evidence="1">
    <location>
        <begin position="135"/>
        <end position="155"/>
    </location>
</feature>
<sequence>MRTLLANELRKTKREWFVWAVLALNTVPLVMVVANHFANGGAPGPERFYFTFHNQYMLVLPLVVCATVAGCFHTEFRNGTYFEWLTSGRPKSALWTAKFLVSCALVTAMAAVDHLGLLVFLLVEYPGADLPRVSAAFWLLVSVTVLTTGLVCALLTLLSRNVVVVNVFGIGLTVATLVLMAADFSYVVPTCFAYRLSVGLVVPDAAYPDPALALAVGWTVTAACVLVPLAANLLVVTRRRYLR</sequence>
<organism evidence="2 3">
    <name type="scientific">Actinorugispora endophytica</name>
    <dbReference type="NCBI Taxonomy" id="1605990"/>
    <lineage>
        <taxon>Bacteria</taxon>
        <taxon>Bacillati</taxon>
        <taxon>Actinomycetota</taxon>
        <taxon>Actinomycetes</taxon>
        <taxon>Streptosporangiales</taxon>
        <taxon>Nocardiopsidaceae</taxon>
        <taxon>Actinorugispora</taxon>
    </lineage>
</organism>
<dbReference type="Pfam" id="PF12730">
    <property type="entry name" value="ABC2_membrane_4"/>
    <property type="match status" value="1"/>
</dbReference>
<gene>
    <name evidence="2" type="ORF">EV190_105156</name>
</gene>
<evidence type="ECO:0000313" key="3">
    <source>
        <dbReference type="Proteomes" id="UP000295281"/>
    </source>
</evidence>
<feature type="transmembrane region" description="Helical" evidence="1">
    <location>
        <begin position="211"/>
        <end position="235"/>
    </location>
</feature>
<keyword evidence="1" id="KW-0472">Membrane</keyword>
<name>A0A4R6V9B2_9ACTN</name>
<evidence type="ECO:0000256" key="1">
    <source>
        <dbReference type="SAM" id="Phobius"/>
    </source>
</evidence>
<evidence type="ECO:0000313" key="2">
    <source>
        <dbReference type="EMBL" id="TDQ53038.1"/>
    </source>
</evidence>
<comment type="caution">
    <text evidence="2">The sequence shown here is derived from an EMBL/GenBank/DDBJ whole genome shotgun (WGS) entry which is preliminary data.</text>
</comment>
<feature type="transmembrane region" description="Helical" evidence="1">
    <location>
        <begin position="97"/>
        <end position="123"/>
    </location>
</feature>
<protein>
    <submittedName>
        <fullName evidence="2">ABC-2 family transporter</fullName>
    </submittedName>
</protein>
<dbReference type="RefSeq" id="WP_133741143.1">
    <property type="nucleotide sequence ID" value="NZ_SNYN01000005.1"/>
</dbReference>
<feature type="transmembrane region" description="Helical" evidence="1">
    <location>
        <begin position="16"/>
        <end position="38"/>
    </location>
</feature>
<proteinExistence type="predicted"/>
<dbReference type="OrthoDB" id="3436139at2"/>
<keyword evidence="1" id="KW-1133">Transmembrane helix</keyword>
<feature type="transmembrane region" description="Helical" evidence="1">
    <location>
        <begin position="162"/>
        <end position="182"/>
    </location>
</feature>
<keyword evidence="1" id="KW-0812">Transmembrane</keyword>
<feature type="transmembrane region" description="Helical" evidence="1">
    <location>
        <begin position="58"/>
        <end position="76"/>
    </location>
</feature>
<dbReference type="Proteomes" id="UP000295281">
    <property type="component" value="Unassembled WGS sequence"/>
</dbReference>
<dbReference type="AlphaFoldDB" id="A0A4R6V9B2"/>
<reference evidence="2 3" key="1">
    <citation type="submission" date="2019-03" db="EMBL/GenBank/DDBJ databases">
        <title>Genomic Encyclopedia of Type Strains, Phase IV (KMG-IV): sequencing the most valuable type-strain genomes for metagenomic binning, comparative biology and taxonomic classification.</title>
        <authorList>
            <person name="Goeker M."/>
        </authorList>
    </citation>
    <scope>NUCLEOTIDE SEQUENCE [LARGE SCALE GENOMIC DNA]</scope>
    <source>
        <strain evidence="2 3">DSM 46770</strain>
    </source>
</reference>
<keyword evidence="3" id="KW-1185">Reference proteome</keyword>
<dbReference type="EMBL" id="SNYN01000005">
    <property type="protein sequence ID" value="TDQ53038.1"/>
    <property type="molecule type" value="Genomic_DNA"/>
</dbReference>